<evidence type="ECO:0000256" key="4">
    <source>
        <dbReference type="ARBA" id="ARBA00022692"/>
    </source>
</evidence>
<accession>A0ABR7Y0A8</accession>
<feature type="signal peptide" evidence="9">
    <location>
        <begin position="1"/>
        <end position="31"/>
    </location>
</feature>
<comment type="similarity">
    <text evidence="7">Belongs to the TonB-dependent receptor family.</text>
</comment>
<comment type="caution">
    <text evidence="11">The sequence shown here is derived from an EMBL/GenBank/DDBJ whole genome shotgun (WGS) entry which is preliminary data.</text>
</comment>
<keyword evidence="6 7" id="KW-0998">Cell outer membrane</keyword>
<keyword evidence="3 7" id="KW-1134">Transmembrane beta strand</keyword>
<dbReference type="InterPro" id="IPR039426">
    <property type="entry name" value="TonB-dep_rcpt-like"/>
</dbReference>
<dbReference type="EMBL" id="JACNYK010000001">
    <property type="protein sequence ID" value="MBD1424723.1"/>
    <property type="molecule type" value="Genomic_DNA"/>
</dbReference>
<dbReference type="RefSeq" id="WP_190307833.1">
    <property type="nucleotide sequence ID" value="NZ_JACNYK010000001.1"/>
</dbReference>
<name>A0ABR7Y0A8_9SPHI</name>
<sequence>MKHFTPKKLISRMLAVVFYITCSMFYASLLAAQTQAVSGRVTDASTNEVIPNATVSVKESSIQSSTDADGSFRIEATQGQTLVISVIGYLSKEVAVSGSQINISLEPDQQDLEEIVVVGYGTQRKRDVTGAISRVSGAELQERPVQNISEALQGKAAGVSVGSNIRPGETPAITIRGNRSLRAENDPLIVVDGIPLISGSLGDISPNDIETLDVLKDASATAIYGSRAANGVILVTTKKGQVGRVTANYRGTATIDHYKSLTDWMNGGQYIDRWREGLMNGGMYNTNIPADGFSPTAMWFPDPFLDASQMGLSQDIITRNNVWQGYEWEVFGETVKMRPTTEAERSMGWPEEVPIYNSGNIPTYDWVGAVTRPGVTQNHQVSVSAGTEKSRLYASLDYFDQQGVLKDQDYERINLNLNGDIKPTDWLTFGASIMASTSLQNYGILGNNTSNTGSKDLLSRALNQFPYAVPQSEDGNWIVNPGGNLQLYNPLIDIDQVKNERKAYAVSPTLFSELQLLPWLKYRFNFGAQFRNYRSGAWTGPEATTHLTNRPNTAGYTNEQRFSWVAENLLYIDQNFGEDHRLNVTLLQSAQREQRENIATNVTGTIYDISYWYDLAANTNGKPNGYGSGFSEETMMSWMGRVNYGYKGKYLITATGRYDGASVLAPDHKWRFYPSVSAAWNVMDENFMSSLTWVNELKLRGGYGVTGNSAVNPYTTSGPLSRNPYAFGDVAAVGYLPQLVRNPFLGWEQTAQYNIGIDFNLWNSRVSGSLEAYQGNTSDLILERSLPPVSGYVEKLENVGRTRNTGYEVTLNTVNIQKEHFTWSTSINWNTNKEEIVELQNGKQDMLADRWFIGQPLQVFYQYDNAGVWQNTPEDLAEIEQFNANGHRFYPGTVRVVDQNGDYRITADDMVIRGTTRPKWSGGITNTFRYKDLTLSTFIYARWGQTFFGGYPNSYGGIWPNGRVENDLWSWDNPNGTWPMASNLPGRENTSVAMQFHDGSFISVRNISLTYDLPKEWLANQFVKGLQLNTQVMNPFIFGKSAVKMGYNPDDDTNWERPSGDGNPLGGSNNNTILPQSYVFSIRANF</sequence>
<feature type="chain" id="PRO_5045164686" evidence="9">
    <location>
        <begin position="32"/>
        <end position="1086"/>
    </location>
</feature>
<dbReference type="NCBIfam" id="TIGR04057">
    <property type="entry name" value="SusC_RagA_signa"/>
    <property type="match status" value="1"/>
</dbReference>
<comment type="subcellular location">
    <subcellularLocation>
        <location evidence="1 7">Cell outer membrane</location>
        <topology evidence="1 7">Multi-pass membrane protein</topology>
    </subcellularLocation>
</comment>
<organism evidence="11 12">
    <name type="scientific">Sphingobacterium arenae</name>
    <dbReference type="NCBI Taxonomy" id="1280598"/>
    <lineage>
        <taxon>Bacteria</taxon>
        <taxon>Pseudomonadati</taxon>
        <taxon>Bacteroidota</taxon>
        <taxon>Sphingobacteriia</taxon>
        <taxon>Sphingobacteriales</taxon>
        <taxon>Sphingobacteriaceae</taxon>
        <taxon>Sphingobacterium</taxon>
    </lineage>
</organism>
<evidence type="ECO:0000256" key="2">
    <source>
        <dbReference type="ARBA" id="ARBA00022448"/>
    </source>
</evidence>
<dbReference type="Gene3D" id="2.40.170.20">
    <property type="entry name" value="TonB-dependent receptor, beta-barrel domain"/>
    <property type="match status" value="1"/>
</dbReference>
<evidence type="ECO:0000256" key="9">
    <source>
        <dbReference type="SAM" id="SignalP"/>
    </source>
</evidence>
<dbReference type="NCBIfam" id="TIGR04056">
    <property type="entry name" value="OMP_RagA_SusC"/>
    <property type="match status" value="1"/>
</dbReference>
<evidence type="ECO:0000256" key="1">
    <source>
        <dbReference type="ARBA" id="ARBA00004571"/>
    </source>
</evidence>
<feature type="region of interest" description="Disordered" evidence="8">
    <location>
        <begin position="1049"/>
        <end position="1068"/>
    </location>
</feature>
<dbReference type="SUPFAM" id="SSF49464">
    <property type="entry name" value="Carboxypeptidase regulatory domain-like"/>
    <property type="match status" value="1"/>
</dbReference>
<dbReference type="PROSITE" id="PS52016">
    <property type="entry name" value="TONB_DEPENDENT_REC_3"/>
    <property type="match status" value="1"/>
</dbReference>
<dbReference type="Pfam" id="PF13715">
    <property type="entry name" value="CarbopepD_reg_2"/>
    <property type="match status" value="1"/>
</dbReference>
<evidence type="ECO:0000313" key="12">
    <source>
        <dbReference type="Proteomes" id="UP000606494"/>
    </source>
</evidence>
<protein>
    <submittedName>
        <fullName evidence="11">TonB-dependent receptor</fullName>
    </submittedName>
</protein>
<keyword evidence="12" id="KW-1185">Reference proteome</keyword>
<gene>
    <name evidence="11" type="ORF">H8B17_03930</name>
</gene>
<dbReference type="SUPFAM" id="SSF56935">
    <property type="entry name" value="Porins"/>
    <property type="match status" value="1"/>
</dbReference>
<keyword evidence="2 7" id="KW-0813">Transport</keyword>
<evidence type="ECO:0000256" key="6">
    <source>
        <dbReference type="ARBA" id="ARBA00023237"/>
    </source>
</evidence>
<dbReference type="Proteomes" id="UP000606494">
    <property type="component" value="Unassembled WGS sequence"/>
</dbReference>
<dbReference type="Gene3D" id="2.60.40.1120">
    <property type="entry name" value="Carboxypeptidase-like, regulatory domain"/>
    <property type="match status" value="1"/>
</dbReference>
<dbReference type="InterPro" id="IPR023996">
    <property type="entry name" value="TonB-dep_OMP_SusC/RagA"/>
</dbReference>
<evidence type="ECO:0000313" key="11">
    <source>
        <dbReference type="EMBL" id="MBD1424723.1"/>
    </source>
</evidence>
<keyword evidence="4 7" id="KW-0812">Transmembrane</keyword>
<feature type="domain" description="TonB-dependent receptor plug" evidence="10">
    <location>
        <begin position="125"/>
        <end position="232"/>
    </location>
</feature>
<keyword evidence="9" id="KW-0732">Signal</keyword>
<keyword evidence="5 7" id="KW-0472">Membrane</keyword>
<evidence type="ECO:0000256" key="7">
    <source>
        <dbReference type="PROSITE-ProRule" id="PRU01360"/>
    </source>
</evidence>
<dbReference type="InterPro" id="IPR036942">
    <property type="entry name" value="Beta-barrel_TonB_sf"/>
</dbReference>
<dbReference type="InterPro" id="IPR023997">
    <property type="entry name" value="TonB-dep_OMP_SusC/RagA_CS"/>
</dbReference>
<evidence type="ECO:0000256" key="8">
    <source>
        <dbReference type="SAM" id="MobiDB-lite"/>
    </source>
</evidence>
<keyword evidence="11" id="KW-0675">Receptor</keyword>
<reference evidence="11 12" key="1">
    <citation type="submission" date="2020-08" db="EMBL/GenBank/DDBJ databases">
        <title>Sphingobacterium sp. DN00404 isolated from aquaculture water.</title>
        <authorList>
            <person name="Zhang M."/>
        </authorList>
    </citation>
    <scope>NUCLEOTIDE SEQUENCE [LARGE SCALE GENOMIC DNA]</scope>
    <source>
        <strain evidence="11 12">KCTC 32294</strain>
    </source>
</reference>
<evidence type="ECO:0000259" key="10">
    <source>
        <dbReference type="Pfam" id="PF07715"/>
    </source>
</evidence>
<dbReference type="InterPro" id="IPR008969">
    <property type="entry name" value="CarboxyPept-like_regulatory"/>
</dbReference>
<dbReference type="Pfam" id="PF07715">
    <property type="entry name" value="Plug"/>
    <property type="match status" value="1"/>
</dbReference>
<evidence type="ECO:0000256" key="3">
    <source>
        <dbReference type="ARBA" id="ARBA00022452"/>
    </source>
</evidence>
<evidence type="ECO:0000256" key="5">
    <source>
        <dbReference type="ARBA" id="ARBA00023136"/>
    </source>
</evidence>
<dbReference type="InterPro" id="IPR012910">
    <property type="entry name" value="Plug_dom"/>
</dbReference>
<dbReference type="InterPro" id="IPR037066">
    <property type="entry name" value="Plug_dom_sf"/>
</dbReference>
<dbReference type="Gene3D" id="2.170.130.10">
    <property type="entry name" value="TonB-dependent receptor, plug domain"/>
    <property type="match status" value="1"/>
</dbReference>
<proteinExistence type="inferred from homology"/>